<dbReference type="Proteomes" id="UP000827986">
    <property type="component" value="Unassembled WGS sequence"/>
</dbReference>
<name>A0A9D3X4K0_9SAUR</name>
<dbReference type="AlphaFoldDB" id="A0A9D3X4K0"/>
<evidence type="ECO:0000313" key="3">
    <source>
        <dbReference type="Proteomes" id="UP000827986"/>
    </source>
</evidence>
<keyword evidence="3" id="KW-1185">Reference proteome</keyword>
<organism evidence="2 3">
    <name type="scientific">Mauremys mutica</name>
    <name type="common">yellowpond turtle</name>
    <dbReference type="NCBI Taxonomy" id="74926"/>
    <lineage>
        <taxon>Eukaryota</taxon>
        <taxon>Metazoa</taxon>
        <taxon>Chordata</taxon>
        <taxon>Craniata</taxon>
        <taxon>Vertebrata</taxon>
        <taxon>Euteleostomi</taxon>
        <taxon>Archelosauria</taxon>
        <taxon>Testudinata</taxon>
        <taxon>Testudines</taxon>
        <taxon>Cryptodira</taxon>
        <taxon>Durocryptodira</taxon>
        <taxon>Testudinoidea</taxon>
        <taxon>Geoemydidae</taxon>
        <taxon>Geoemydinae</taxon>
        <taxon>Mauremys</taxon>
    </lineage>
</organism>
<evidence type="ECO:0000313" key="2">
    <source>
        <dbReference type="EMBL" id="KAH1172623.1"/>
    </source>
</evidence>
<proteinExistence type="predicted"/>
<gene>
    <name evidence="2" type="ORF">KIL84_016462</name>
</gene>
<accession>A0A9D3X4K0</accession>
<evidence type="ECO:0000256" key="1">
    <source>
        <dbReference type="SAM" id="Phobius"/>
    </source>
</evidence>
<dbReference type="EMBL" id="JAHDVG010000482">
    <property type="protein sequence ID" value="KAH1172623.1"/>
    <property type="molecule type" value="Genomic_DNA"/>
</dbReference>
<keyword evidence="1" id="KW-0812">Transmembrane</keyword>
<feature type="transmembrane region" description="Helical" evidence="1">
    <location>
        <begin position="16"/>
        <end position="40"/>
    </location>
</feature>
<keyword evidence="1" id="KW-0472">Membrane</keyword>
<reference evidence="2" key="1">
    <citation type="submission" date="2021-09" db="EMBL/GenBank/DDBJ databases">
        <title>The genome of Mauremys mutica provides insights into the evolution of semi-aquatic lifestyle.</title>
        <authorList>
            <person name="Gong S."/>
            <person name="Gao Y."/>
        </authorList>
    </citation>
    <scope>NUCLEOTIDE SEQUENCE</scope>
    <source>
        <strain evidence="2">MM-2020</strain>
        <tissue evidence="2">Muscle</tissue>
    </source>
</reference>
<keyword evidence="1" id="KW-1133">Transmembrane helix</keyword>
<comment type="caution">
    <text evidence="2">The sequence shown here is derived from an EMBL/GenBank/DDBJ whole genome shotgun (WGS) entry which is preliminary data.</text>
</comment>
<protein>
    <submittedName>
        <fullName evidence="2">Uncharacterized protein</fullName>
    </submittedName>
</protein>
<sequence length="124" mass="13862">MHTGTLRTTAITSPGLVPACFVAASAKITAASCLCVLALFEDYVIKYFHGTGTRNSFFSAYNDRWEICAEKNVNFLNECKPLHTFAALWAMTWEEGWNEVLALWLKGVSLCGQLWFSISLTDTR</sequence>